<gene>
    <name evidence="1" type="ORF">QFC19_006949</name>
</gene>
<dbReference type="EMBL" id="JASBWR010000089">
    <property type="protein sequence ID" value="KAJ9097004.1"/>
    <property type="molecule type" value="Genomic_DNA"/>
</dbReference>
<name>A0ACC2VDE9_9TREE</name>
<dbReference type="Proteomes" id="UP001241377">
    <property type="component" value="Unassembled WGS sequence"/>
</dbReference>
<comment type="caution">
    <text evidence="1">The sequence shown here is derived from an EMBL/GenBank/DDBJ whole genome shotgun (WGS) entry which is preliminary data.</text>
</comment>
<protein>
    <submittedName>
        <fullName evidence="1">Uncharacterized protein</fullName>
    </submittedName>
</protein>
<accession>A0ACC2VDE9</accession>
<keyword evidence="2" id="KW-1185">Reference proteome</keyword>
<sequence length="264" mass="30466">MFRATRLARAIPRQFRQSARLYAQQAGESAPKVRYLFYVSILSTGVLWAATTQVKRQDKTFASEAELKAYEERTGLKIRSRLIEGDKSSHYSFYVIPYVHLDESVEKIKLRLEASGRQVKVIDPQELVKQEIEDESRRYSFLLQDLQATNKPYPKGLITALIKEEVQLFLNTRSGTFDTNFLVKNYPQTTDEAIKFENDIADVEKCLVLHYDMLNELKNAKGPEATHKMENVVGYFETVDKVKTIVARSDEMDDKLKEIVLQDI</sequence>
<organism evidence="1 2">
    <name type="scientific">Naganishia cerealis</name>
    <dbReference type="NCBI Taxonomy" id="610337"/>
    <lineage>
        <taxon>Eukaryota</taxon>
        <taxon>Fungi</taxon>
        <taxon>Dikarya</taxon>
        <taxon>Basidiomycota</taxon>
        <taxon>Agaricomycotina</taxon>
        <taxon>Tremellomycetes</taxon>
        <taxon>Filobasidiales</taxon>
        <taxon>Filobasidiaceae</taxon>
        <taxon>Naganishia</taxon>
    </lineage>
</organism>
<reference evidence="1" key="1">
    <citation type="submission" date="2023-04" db="EMBL/GenBank/DDBJ databases">
        <title>Draft Genome sequencing of Naganishia species isolated from polar environments using Oxford Nanopore Technology.</title>
        <authorList>
            <person name="Leo P."/>
            <person name="Venkateswaran K."/>
        </authorList>
    </citation>
    <scope>NUCLEOTIDE SEQUENCE</scope>
    <source>
        <strain evidence="1">MNA-CCFEE 5261</strain>
    </source>
</reference>
<proteinExistence type="predicted"/>
<evidence type="ECO:0000313" key="2">
    <source>
        <dbReference type="Proteomes" id="UP001241377"/>
    </source>
</evidence>
<evidence type="ECO:0000313" key="1">
    <source>
        <dbReference type="EMBL" id="KAJ9097004.1"/>
    </source>
</evidence>